<dbReference type="Gene3D" id="3.30.70.270">
    <property type="match status" value="2"/>
</dbReference>
<dbReference type="Gene3D" id="3.30.420.10">
    <property type="entry name" value="Ribonuclease H-like superfamily/Ribonuclease H"/>
    <property type="match status" value="2"/>
</dbReference>
<dbReference type="AlphaFoldDB" id="A0AAD4Z437"/>
<dbReference type="Pfam" id="PF17919">
    <property type="entry name" value="RT_RNaseH_2"/>
    <property type="match status" value="1"/>
</dbReference>
<dbReference type="PANTHER" id="PTHR48475:SF2">
    <property type="entry name" value="RIBONUCLEASE H"/>
    <property type="match status" value="1"/>
</dbReference>
<dbReference type="InterPro" id="IPR036397">
    <property type="entry name" value="RNaseH_sf"/>
</dbReference>
<dbReference type="InterPro" id="IPR002156">
    <property type="entry name" value="RNaseH_domain"/>
</dbReference>
<organism evidence="4 5">
    <name type="scientific">Prunus dulcis</name>
    <name type="common">Almond</name>
    <name type="synonym">Amygdalus dulcis</name>
    <dbReference type="NCBI Taxonomy" id="3755"/>
    <lineage>
        <taxon>Eukaryota</taxon>
        <taxon>Viridiplantae</taxon>
        <taxon>Streptophyta</taxon>
        <taxon>Embryophyta</taxon>
        <taxon>Tracheophyta</taxon>
        <taxon>Spermatophyta</taxon>
        <taxon>Magnoliopsida</taxon>
        <taxon>eudicotyledons</taxon>
        <taxon>Gunneridae</taxon>
        <taxon>Pentapetalae</taxon>
        <taxon>rosids</taxon>
        <taxon>fabids</taxon>
        <taxon>Rosales</taxon>
        <taxon>Rosaceae</taxon>
        <taxon>Amygdaloideae</taxon>
        <taxon>Amygdaleae</taxon>
        <taxon>Prunus</taxon>
    </lineage>
</organism>
<dbReference type="SUPFAM" id="SSF53098">
    <property type="entry name" value="Ribonuclease H-like"/>
    <property type="match status" value="2"/>
</dbReference>
<feature type="domain" description="Reverse transcriptase" evidence="1">
    <location>
        <begin position="46"/>
        <end position="225"/>
    </location>
</feature>
<evidence type="ECO:0000259" key="2">
    <source>
        <dbReference type="PROSITE" id="PS50879"/>
    </source>
</evidence>
<dbReference type="Gene3D" id="3.10.10.10">
    <property type="entry name" value="HIV Type 1 Reverse Transcriptase, subunit A, domain 1"/>
    <property type="match status" value="1"/>
</dbReference>
<dbReference type="SUPFAM" id="SSF56672">
    <property type="entry name" value="DNA/RNA polymerases"/>
    <property type="match status" value="1"/>
</dbReference>
<dbReference type="PROSITE" id="PS50879">
    <property type="entry name" value="RNASE_H_1"/>
    <property type="match status" value="1"/>
</dbReference>
<dbReference type="CDD" id="cd09279">
    <property type="entry name" value="RNase_HI_like"/>
    <property type="match status" value="1"/>
</dbReference>
<keyword evidence="5" id="KW-1185">Reference proteome</keyword>
<dbReference type="Pfam" id="PF00078">
    <property type="entry name" value="RVT_1"/>
    <property type="match status" value="1"/>
</dbReference>
<dbReference type="InterPro" id="IPR000477">
    <property type="entry name" value="RT_dom"/>
</dbReference>
<dbReference type="Proteomes" id="UP001054821">
    <property type="component" value="Chromosome 4"/>
</dbReference>
<dbReference type="PROSITE" id="PS50878">
    <property type="entry name" value="RT_POL"/>
    <property type="match status" value="1"/>
</dbReference>
<dbReference type="Gene3D" id="1.10.340.70">
    <property type="match status" value="1"/>
</dbReference>
<dbReference type="CDD" id="cd01647">
    <property type="entry name" value="RT_LTR"/>
    <property type="match status" value="1"/>
</dbReference>
<evidence type="ECO:0000313" key="5">
    <source>
        <dbReference type="Proteomes" id="UP001054821"/>
    </source>
</evidence>
<dbReference type="GO" id="GO:0003676">
    <property type="term" value="F:nucleic acid binding"/>
    <property type="evidence" value="ECO:0007669"/>
    <property type="project" value="InterPro"/>
</dbReference>
<dbReference type="InterPro" id="IPR001584">
    <property type="entry name" value="Integrase_cat-core"/>
</dbReference>
<dbReference type="Pfam" id="PF13456">
    <property type="entry name" value="RVT_3"/>
    <property type="match status" value="1"/>
</dbReference>
<feature type="domain" description="Integrase catalytic" evidence="3">
    <location>
        <begin position="755"/>
        <end position="919"/>
    </location>
</feature>
<proteinExistence type="predicted"/>
<dbReference type="Pfam" id="PF17921">
    <property type="entry name" value="Integrase_H2C2"/>
    <property type="match status" value="1"/>
</dbReference>
<dbReference type="InterPro" id="IPR041577">
    <property type="entry name" value="RT_RNaseH_2"/>
</dbReference>
<dbReference type="InterPro" id="IPR041588">
    <property type="entry name" value="Integrase_H2C2"/>
</dbReference>
<accession>A0AAD4Z437</accession>
<dbReference type="PANTHER" id="PTHR48475">
    <property type="entry name" value="RIBONUCLEASE H"/>
    <property type="match status" value="1"/>
</dbReference>
<protein>
    <submittedName>
        <fullName evidence="4">Uncharacterized protein</fullName>
    </submittedName>
</protein>
<gene>
    <name evidence="4" type="ORF">L3X38_023016</name>
</gene>
<evidence type="ECO:0000313" key="4">
    <source>
        <dbReference type="EMBL" id="KAI5332887.1"/>
    </source>
</evidence>
<dbReference type="InterPro" id="IPR043128">
    <property type="entry name" value="Rev_trsase/Diguanyl_cyclase"/>
</dbReference>
<evidence type="ECO:0000259" key="1">
    <source>
        <dbReference type="PROSITE" id="PS50878"/>
    </source>
</evidence>
<feature type="domain" description="RNase H type-1" evidence="2">
    <location>
        <begin position="471"/>
        <end position="600"/>
    </location>
</feature>
<dbReference type="GO" id="GO:0004523">
    <property type="term" value="F:RNA-DNA hybrid ribonuclease activity"/>
    <property type="evidence" value="ECO:0007669"/>
    <property type="project" value="InterPro"/>
</dbReference>
<evidence type="ECO:0000259" key="3">
    <source>
        <dbReference type="PROSITE" id="PS50994"/>
    </source>
</evidence>
<sequence>MPGISPDIISHRLSVNPAVRPVRQKRRAYDPERYEAMKAEVDRLSSIRFIREVDYPTWLANVVMVRKPRKGWRMCVDYTNLNRACPKDSFPLPRIDQLVDATAGHALLSFMDAYSGYNQIFMHPEDQAHTSFITDRGLYCYKVMPFGLKNAGATYQRLVNHLFAPLIGSTMEVYVDDMLVKSRTADQHIPNLSAMFTILKQYKMRLNPTICAFGVASGKFLGFMISQRGIEANPEKIQAILDMTIPKTVKDIQSLTGRVAALTRFISKATDRCAPFFKALKGTKRNITWTAECETAFSELKEYMGRAPLLSTPEHGDILMIYLSVSASAVSSVLIRSKDNAEHPVHYVSKALQDAEVRYPDIEKLAFALVVSARRLRPYFQAHTIHVLTNQPLRQVLQKPETSGRLVKWAIELGEFDIHYKPRPAMRGQAVADFLSEFTEPQAPAATQLITEPNSSLSQDQTPTKNTLDLTQPLWTLFVDGSSNAQGCGAGIVLVSPDKVALEYALRFKFQASNNEAEYEALLAGLRLAKEMDARQIQIFSDSQLVVHQVNQDFTAKDASMTAYLQHARHLLANFHAHSIKQVPRSENSHADALARLASALEQGMGRHIHIEFLAQPSTQAPLICTIDHSPTWMDPILQFLQNQTLPANPAEARRVRHRSARYLVINGSLYKRGFSLPYLRCLTPEEGHYVLREIHEGICGNHSGARSLAHKAIRQGYFWPSLHTDAQAFTQKCDKCQRFANIPQLPAEPLTAMVSPWPFAQWGLDLIGPMPEGKGQVKYAVVAVDYFTKWAEAEALATITAARIESFVWQNIVCRFGIPNSIVTDNGRQFDNAKFKQFCSNLKIRLCFASPAHPQSNGQVEAVNKIIKKTLKTKLDKAKGCWPELLPELPCVDATPSLPTWGTREYPAAPNEAGMLGYNYKNSQVPNPEVTSRPRTWGTTVYTIMNRAVPASKRLAPRQPRLLPCRRKTHFRGARHLPKLPNAKPNLQDTCRHHNSLHKVPHRNFVQSSHFHLPINRERYPGLTNPFHPKTSALFPAEDLTPLITLSWTQIVAEPF</sequence>
<comment type="caution">
    <text evidence="4">The sequence shown here is derived from an EMBL/GenBank/DDBJ whole genome shotgun (WGS) entry which is preliminary data.</text>
</comment>
<dbReference type="EMBL" id="JAJFAZ020000004">
    <property type="protein sequence ID" value="KAI5332887.1"/>
    <property type="molecule type" value="Genomic_DNA"/>
</dbReference>
<dbReference type="Pfam" id="PF00665">
    <property type="entry name" value="rve"/>
    <property type="match status" value="1"/>
</dbReference>
<dbReference type="InterPro" id="IPR012337">
    <property type="entry name" value="RNaseH-like_sf"/>
</dbReference>
<dbReference type="GO" id="GO:0015074">
    <property type="term" value="P:DNA integration"/>
    <property type="evidence" value="ECO:0007669"/>
    <property type="project" value="InterPro"/>
</dbReference>
<dbReference type="PROSITE" id="PS50994">
    <property type="entry name" value="INTEGRASE"/>
    <property type="match status" value="1"/>
</dbReference>
<dbReference type="InterPro" id="IPR043502">
    <property type="entry name" value="DNA/RNA_pol_sf"/>
</dbReference>
<reference evidence="4 5" key="1">
    <citation type="journal article" date="2022" name="G3 (Bethesda)">
        <title>Whole-genome sequence and methylome profiling of the almond [Prunus dulcis (Mill.) D.A. Webb] cultivar 'Nonpareil'.</title>
        <authorList>
            <person name="D'Amico-Willman K.M."/>
            <person name="Ouma W.Z."/>
            <person name="Meulia T."/>
            <person name="Sideli G.M."/>
            <person name="Gradziel T.M."/>
            <person name="Fresnedo-Ramirez J."/>
        </authorList>
    </citation>
    <scope>NUCLEOTIDE SEQUENCE [LARGE SCALE GENOMIC DNA]</scope>
    <source>
        <strain evidence="4">Clone GOH B32 T37-40</strain>
    </source>
</reference>
<name>A0AAD4Z437_PRUDU</name>